<keyword evidence="1" id="KW-0614">Plasmid</keyword>
<name>F8GXT2_CUPNN</name>
<geneLocation type="plasmid" evidence="1 2">
    <name>pBB1</name>
</geneLocation>
<reference evidence="1 2" key="1">
    <citation type="journal article" date="2011" name="J. Bacteriol.">
        <title>Complete genome sequence of the type strain Cupriavidus necator N-1.</title>
        <authorList>
            <person name="Poehlein A."/>
            <person name="Kusian B."/>
            <person name="Friedrich B."/>
            <person name="Daniel R."/>
            <person name="Bowien B."/>
        </authorList>
    </citation>
    <scope>NUCLEOTIDE SEQUENCE [LARGE SCALE GENOMIC DNA]</scope>
    <source>
        <strain evidence="2">ATCC 43291 / DSM 13513 / CCUG 52238 / LMG 8453 / N-1</strain>
        <plasmid evidence="1 2">pBB1</plasmid>
    </source>
</reference>
<dbReference type="Proteomes" id="UP000006798">
    <property type="component" value="Plasmid pBB1"/>
</dbReference>
<dbReference type="KEGG" id="cnc:CNE_BB1p07350"/>
<evidence type="ECO:0000313" key="2">
    <source>
        <dbReference type="Proteomes" id="UP000006798"/>
    </source>
</evidence>
<organism evidence="1 2">
    <name type="scientific">Cupriavidus necator (strain ATCC 43291 / DSM 13513 / CCUG 52238 / LMG 8453 / N-1)</name>
    <name type="common">Ralstonia eutropha</name>
    <dbReference type="NCBI Taxonomy" id="1042878"/>
    <lineage>
        <taxon>Bacteria</taxon>
        <taxon>Pseudomonadati</taxon>
        <taxon>Pseudomonadota</taxon>
        <taxon>Betaproteobacteria</taxon>
        <taxon>Burkholderiales</taxon>
        <taxon>Burkholderiaceae</taxon>
        <taxon>Cupriavidus</taxon>
    </lineage>
</organism>
<evidence type="ECO:0000313" key="1">
    <source>
        <dbReference type="EMBL" id="AEI82152.1"/>
    </source>
</evidence>
<dbReference type="HOGENOM" id="CLU_1851814_0_0_4"/>
<dbReference type="EMBL" id="CP002879">
    <property type="protein sequence ID" value="AEI82152.1"/>
    <property type="molecule type" value="Genomic_DNA"/>
</dbReference>
<dbReference type="GeneID" id="34312507"/>
<dbReference type="RefSeq" id="WP_013959190.1">
    <property type="nucleotide sequence ID" value="NC_015727.1"/>
</dbReference>
<gene>
    <name evidence="1" type="ordered locus">CNE_BB1p07350</name>
</gene>
<dbReference type="AlphaFoldDB" id="F8GXT2"/>
<accession>F8GXT2</accession>
<proteinExistence type="predicted"/>
<protein>
    <submittedName>
        <fullName evidence="1">Uncharacterized protein</fullName>
    </submittedName>
</protein>
<sequence length="138" mass="15458">MLARHITALRSRRGCAASLPVRQRCCSPSEGWIESVAILRALFEQLFYAQALLKDQVVLERLRDQDDYERQTTARRALANADVDTVIGTSQRHALEGMLQGAAGNKRISVFEAAEMYRSAASRFFARRGKCRRELAGG</sequence>